<dbReference type="RefSeq" id="WP_100151610.1">
    <property type="nucleotide sequence ID" value="NZ_MEIL01000017.1"/>
</dbReference>
<dbReference type="Gene3D" id="3.40.50.1820">
    <property type="entry name" value="alpha/beta hydrolase"/>
    <property type="match status" value="1"/>
</dbReference>
<dbReference type="Proteomes" id="UP000230202">
    <property type="component" value="Unassembled WGS sequence"/>
</dbReference>
<feature type="domain" description="AB hydrolase-1" evidence="2">
    <location>
        <begin position="19"/>
        <end position="137"/>
    </location>
</feature>
<sequence>MINVNGINISYKKSGSGEALILLHGNGEDHSIFAPLIQKFHHNYTVYAVDSRNHGLSEKTTVYDYKVMADDIYALIMALAIDPVNIIGFSDGAIVSLLLALHDQSVISKMALLGVNLSPADFNAETFEFMQQYYEQTGDPLYKMMLEQPQIDISSLKDVTVPAFVIGAENDIYHPEVFSSIAEALPHSKLKVVPDHDHGSYIINNDLLYSELADFFSNSV</sequence>
<evidence type="ECO:0000259" key="2">
    <source>
        <dbReference type="Pfam" id="PF00561"/>
    </source>
</evidence>
<gene>
    <name evidence="3" type="ORF">BHC54_02100</name>
</gene>
<reference evidence="3" key="1">
    <citation type="journal article" date="2017" name="MBio">
        <title>Type VI secretion-mediated competition in the bee gut microbiome.</title>
        <authorList>
            <person name="Steele M.I."/>
            <person name="Kwong W.K."/>
            <person name="Powell J.E."/>
            <person name="Whiteley M."/>
            <person name="Moran N.A."/>
        </authorList>
    </citation>
    <scope>NUCLEOTIDE SEQUENCE [LARGE SCALE GENOMIC DNA]</scope>
    <source>
        <strain evidence="3">WkB273</strain>
    </source>
</reference>
<proteinExistence type="predicted"/>
<dbReference type="AlphaFoldDB" id="A0A2N9X8X1"/>
<keyword evidence="4" id="KW-1185">Reference proteome</keyword>
<name>A0A2N9X8X1_9NEIS</name>
<evidence type="ECO:0000313" key="4">
    <source>
        <dbReference type="Proteomes" id="UP000230202"/>
    </source>
</evidence>
<keyword evidence="1" id="KW-0378">Hydrolase</keyword>
<dbReference type="PANTHER" id="PTHR43798:SF31">
    <property type="entry name" value="AB HYDROLASE SUPERFAMILY PROTEIN YCLE"/>
    <property type="match status" value="1"/>
</dbReference>
<dbReference type="GO" id="GO:0016020">
    <property type="term" value="C:membrane"/>
    <property type="evidence" value="ECO:0007669"/>
    <property type="project" value="TreeGrafter"/>
</dbReference>
<organism evidence="3 4">
    <name type="scientific">Snodgrassella alvi</name>
    <dbReference type="NCBI Taxonomy" id="1196083"/>
    <lineage>
        <taxon>Bacteria</taxon>
        <taxon>Pseudomonadati</taxon>
        <taxon>Pseudomonadota</taxon>
        <taxon>Betaproteobacteria</taxon>
        <taxon>Neisseriales</taxon>
        <taxon>Neisseriaceae</taxon>
        <taxon>Snodgrassella</taxon>
    </lineage>
</organism>
<dbReference type="PANTHER" id="PTHR43798">
    <property type="entry name" value="MONOACYLGLYCEROL LIPASE"/>
    <property type="match status" value="1"/>
</dbReference>
<dbReference type="Pfam" id="PF00561">
    <property type="entry name" value="Abhydrolase_1"/>
    <property type="match status" value="1"/>
</dbReference>
<evidence type="ECO:0000256" key="1">
    <source>
        <dbReference type="ARBA" id="ARBA00022801"/>
    </source>
</evidence>
<dbReference type="InterPro" id="IPR050266">
    <property type="entry name" value="AB_hydrolase_sf"/>
</dbReference>
<evidence type="ECO:0000313" key="3">
    <source>
        <dbReference type="EMBL" id="PIT41124.1"/>
    </source>
</evidence>
<dbReference type="SUPFAM" id="SSF53474">
    <property type="entry name" value="alpha/beta-Hydrolases"/>
    <property type="match status" value="1"/>
</dbReference>
<dbReference type="InterPro" id="IPR029058">
    <property type="entry name" value="AB_hydrolase_fold"/>
</dbReference>
<accession>A0A2N9X8X1</accession>
<dbReference type="InterPro" id="IPR000073">
    <property type="entry name" value="AB_hydrolase_1"/>
</dbReference>
<protein>
    <recommendedName>
        <fullName evidence="2">AB hydrolase-1 domain-containing protein</fullName>
    </recommendedName>
</protein>
<comment type="caution">
    <text evidence="3">The sequence shown here is derived from an EMBL/GenBank/DDBJ whole genome shotgun (WGS) entry which is preliminary data.</text>
</comment>
<dbReference type="GO" id="GO:0016787">
    <property type="term" value="F:hydrolase activity"/>
    <property type="evidence" value="ECO:0007669"/>
    <property type="project" value="UniProtKB-KW"/>
</dbReference>
<dbReference type="EMBL" id="MEIL01000017">
    <property type="protein sequence ID" value="PIT41124.1"/>
    <property type="molecule type" value="Genomic_DNA"/>
</dbReference>